<feature type="domain" description="DNA-directed DNA polymerase family A palm" evidence="2">
    <location>
        <begin position="183"/>
        <end position="353"/>
    </location>
</feature>
<evidence type="ECO:0000313" key="3">
    <source>
        <dbReference type="EMBL" id="KKK83255.1"/>
    </source>
</evidence>
<dbReference type="GO" id="GO:0006261">
    <property type="term" value="P:DNA-templated DNA replication"/>
    <property type="evidence" value="ECO:0007669"/>
    <property type="project" value="InterPro"/>
</dbReference>
<evidence type="ECO:0000256" key="1">
    <source>
        <dbReference type="ARBA" id="ARBA00022705"/>
    </source>
</evidence>
<sequence>MGLFQFWHPKMIENDWQEIYDMECRLAWTTLALEDRGVPVDIARCKQLQDWCRGVAQSARDEFQAIVGEMVNPNAANQLQYILFEKMGFPVLKRTKTKQPSTDAETLQALQEEYDHPIFDAILRYRAYGSGVKALENYIYHADDDDIIHSSINPYGADTGRETSSKPNLQNVAKADAIRAVYPIPAREAFVPRPGFVNFHLDYSGIEWRLAVHGSGDERMKDMIRSGDDSHAVGAAVWFGERWRLASPEDRKPMRDVAKNANFRLIYGGGNVKGMARTLGLPEATVAAHLDEYKEHYAGVMGLVDKFARDVRFQGFIVTEFLRRLYVSRSKPYKGANYWDQGTAAGILKRAQNRV</sequence>
<dbReference type="Pfam" id="PF00476">
    <property type="entry name" value="DNA_pol_A"/>
    <property type="match status" value="1"/>
</dbReference>
<dbReference type="SUPFAM" id="SSF56672">
    <property type="entry name" value="DNA/RNA polymerases"/>
    <property type="match status" value="1"/>
</dbReference>
<evidence type="ECO:0000259" key="2">
    <source>
        <dbReference type="SMART" id="SM00482"/>
    </source>
</evidence>
<dbReference type="PANTHER" id="PTHR10133:SF27">
    <property type="entry name" value="DNA POLYMERASE NU"/>
    <property type="match status" value="1"/>
</dbReference>
<dbReference type="AlphaFoldDB" id="A0A0F8ZBD4"/>
<keyword evidence="1" id="KW-0235">DNA replication</keyword>
<reference evidence="3" key="1">
    <citation type="journal article" date="2015" name="Nature">
        <title>Complex archaea that bridge the gap between prokaryotes and eukaryotes.</title>
        <authorList>
            <person name="Spang A."/>
            <person name="Saw J.H."/>
            <person name="Jorgensen S.L."/>
            <person name="Zaremba-Niedzwiedzka K."/>
            <person name="Martijn J."/>
            <person name="Lind A.E."/>
            <person name="van Eijk R."/>
            <person name="Schleper C."/>
            <person name="Guy L."/>
            <person name="Ettema T.J."/>
        </authorList>
    </citation>
    <scope>NUCLEOTIDE SEQUENCE</scope>
</reference>
<dbReference type="InterPro" id="IPR002298">
    <property type="entry name" value="DNA_polymerase_A"/>
</dbReference>
<feature type="non-terminal residue" evidence="3">
    <location>
        <position position="355"/>
    </location>
</feature>
<gene>
    <name evidence="3" type="ORF">LCGC14_2795220</name>
</gene>
<dbReference type="PANTHER" id="PTHR10133">
    <property type="entry name" value="DNA POLYMERASE I"/>
    <property type="match status" value="1"/>
</dbReference>
<dbReference type="EMBL" id="LAZR01052308">
    <property type="protein sequence ID" value="KKK83255.1"/>
    <property type="molecule type" value="Genomic_DNA"/>
</dbReference>
<dbReference type="SMART" id="SM00482">
    <property type="entry name" value="POLAc"/>
    <property type="match status" value="1"/>
</dbReference>
<comment type="caution">
    <text evidence="3">The sequence shown here is derived from an EMBL/GenBank/DDBJ whole genome shotgun (WGS) entry which is preliminary data.</text>
</comment>
<dbReference type="GO" id="GO:0006302">
    <property type="term" value="P:double-strand break repair"/>
    <property type="evidence" value="ECO:0007669"/>
    <property type="project" value="TreeGrafter"/>
</dbReference>
<dbReference type="InterPro" id="IPR043502">
    <property type="entry name" value="DNA/RNA_pol_sf"/>
</dbReference>
<organism evidence="3">
    <name type="scientific">marine sediment metagenome</name>
    <dbReference type="NCBI Taxonomy" id="412755"/>
    <lineage>
        <taxon>unclassified sequences</taxon>
        <taxon>metagenomes</taxon>
        <taxon>ecological metagenomes</taxon>
    </lineage>
</organism>
<dbReference type="GO" id="GO:0003887">
    <property type="term" value="F:DNA-directed DNA polymerase activity"/>
    <property type="evidence" value="ECO:0007669"/>
    <property type="project" value="InterPro"/>
</dbReference>
<dbReference type="PRINTS" id="PR00868">
    <property type="entry name" value="DNAPOLI"/>
</dbReference>
<dbReference type="Gene3D" id="1.20.1060.10">
    <property type="entry name" value="Taq DNA Polymerase, Chain T, domain 4"/>
    <property type="match status" value="1"/>
</dbReference>
<name>A0A0F8ZBD4_9ZZZZ</name>
<proteinExistence type="predicted"/>
<accession>A0A0F8ZBD4</accession>
<dbReference type="Gene3D" id="3.30.70.370">
    <property type="match status" value="1"/>
</dbReference>
<dbReference type="GO" id="GO:0003677">
    <property type="term" value="F:DNA binding"/>
    <property type="evidence" value="ECO:0007669"/>
    <property type="project" value="InterPro"/>
</dbReference>
<protein>
    <recommendedName>
        <fullName evidence="2">DNA-directed DNA polymerase family A palm domain-containing protein</fullName>
    </recommendedName>
</protein>
<dbReference type="InterPro" id="IPR001098">
    <property type="entry name" value="DNA-dir_DNA_pol_A_palm_dom"/>
</dbReference>
<dbReference type="Gene3D" id="1.10.150.20">
    <property type="entry name" value="5' to 3' exonuclease, C-terminal subdomain"/>
    <property type="match status" value="1"/>
</dbReference>